<sequence>MFFNDSREPDLDLEEEDESYFDPSQSCPQGHRSTLILRTQQGGSICLLCFSNLVSNPLSPTLHVSYALSQLSHALSQPQFLHSIRSFHSHILVSPLVKALSSFDDEPIARQVIDLIVNICGSDDGSVCCEFVARVSDSLASGALAWSRRQVFMLHCLGVLLNCQTNNLYAHIKDKYSLVSNLVVGLQLPSEEIRGEIMFVLYKISILQYTSEDGDGSDVLLAFGTKILHLVVDALMKTQIDDVRLNCLALLMVLTQRGFFASANANDTSSMNFYEADNFIQAAEVKRDGPRLNISFAEAIKGPLLSSDSQVQLSTLDLLFHYMSCDGASGKQIQVLVEENVADYVFEVLRLSECKDPVVSSCIRVLDLLSTAEQAFKQRLAIGFGTLISVVRYVSEVPFHPAQSQTLKLIWNYISDCPGMLSTSQIEELVLILTRMLKMHTVAEVGMLPEAFITVCSVFVALLKYSSSHGTLNLVTSVQEASKHAILACLDLSEKHPGQILHSLYLLKETYLYGNGENFNESGNIELRSYVVEVCIKQLLPWIVTTINELEEEIVLGVLETFHSLLLQDCDIQAMRLAKTLVSSSWFCFSFGCLGLYPTEKMKCRVYLMLSSLVDVLLGNGSGKPIRDSALYLPADPVDLLFLLGQKSSHNLELSSCQSAILLVLYTSSLYDERLADEKLVLASLDQYLLVNSRDLQYGAADSLAVMRLVNLYALFRGLAKMNYQIPYSSKAESILFQLMTENEWDLPSSGIHSVSLKWLFQQEKISKLLSYQILRFSRSTSSNGTDIIVQGRNDRILSKEAIAKLVAAGDNYGATIFVCLLTDLAKDNGQEHDIISVVTLMETIITIFPAASNQLCLCGIGKAIYTLCYDTSHTFSPQIVKAISVLSFKILRLVEPEILSSDENWLAVTMKLMENLDTSEAADRWNQGSLVVIGVLSLVLHHSTNEVLLEASKAILFNTSLVSAINSIIDAAHLKGPALVDHDEGTGIGESLIYVLLLNYFSLRSLPAVLPEFVDWKNFFDLPNRMQPLSFIGIHCHDLCRLMHFGSSLVKLVASYSLLQLLTRLSDQRDKNHFELKCTVGYLMSVIGVLEGLIFYSDLRVAMNCGLCLSIILGWEMLDMQKTTLIEKNSWCRLIVEELAMSLAAPCLATKSFINHHKPAIHVAVALLRLQKVPGWMRSVFNDTCISCIIENLSATNVNTEMVFLFRELLNSEYLKTAHIANLNQMLQACRQYLYADITQDDQSDEHVKKTGTTSNDVEEVCEFLIYLMSSESSPDMDSRGSHIAIGNKQLLEEIELFCRTLTVEDDS</sequence>
<name>A0A8T1RP50_CARIL</name>
<dbReference type="PANTHER" id="PTHR36379">
    <property type="entry name" value="PROTEIN PRD1"/>
    <property type="match status" value="1"/>
</dbReference>
<dbReference type="InterPro" id="IPR044968">
    <property type="entry name" value="PRD1"/>
</dbReference>
<dbReference type="EMBL" id="CM031809">
    <property type="protein sequence ID" value="KAG6667621.1"/>
    <property type="molecule type" value="Genomic_DNA"/>
</dbReference>
<feature type="compositionally biased region" description="Basic and acidic residues" evidence="1">
    <location>
        <begin position="1"/>
        <end position="10"/>
    </location>
</feature>
<feature type="compositionally biased region" description="Acidic residues" evidence="1">
    <location>
        <begin position="11"/>
        <end position="20"/>
    </location>
</feature>
<feature type="region of interest" description="Disordered" evidence="1">
    <location>
        <begin position="1"/>
        <end position="29"/>
    </location>
</feature>
<organism evidence="2 3">
    <name type="scientific">Carya illinoinensis</name>
    <name type="common">Pecan</name>
    <dbReference type="NCBI Taxonomy" id="32201"/>
    <lineage>
        <taxon>Eukaryota</taxon>
        <taxon>Viridiplantae</taxon>
        <taxon>Streptophyta</taxon>
        <taxon>Embryophyta</taxon>
        <taxon>Tracheophyta</taxon>
        <taxon>Spermatophyta</taxon>
        <taxon>Magnoliopsida</taxon>
        <taxon>eudicotyledons</taxon>
        <taxon>Gunneridae</taxon>
        <taxon>Pentapetalae</taxon>
        <taxon>rosids</taxon>
        <taxon>fabids</taxon>
        <taxon>Fagales</taxon>
        <taxon>Juglandaceae</taxon>
        <taxon>Carya</taxon>
    </lineage>
</organism>
<evidence type="ECO:0008006" key="4">
    <source>
        <dbReference type="Google" id="ProtNLM"/>
    </source>
</evidence>
<keyword evidence="3" id="KW-1185">Reference proteome</keyword>
<proteinExistence type="predicted"/>
<protein>
    <recommendedName>
        <fullName evidence="4">Protein PRD1</fullName>
    </recommendedName>
</protein>
<dbReference type="GO" id="GO:0042138">
    <property type="term" value="P:meiotic DNA double-strand break formation"/>
    <property type="evidence" value="ECO:0007669"/>
    <property type="project" value="InterPro"/>
</dbReference>
<comment type="caution">
    <text evidence="2">The sequence shown here is derived from an EMBL/GenBank/DDBJ whole genome shotgun (WGS) entry which is preliminary data.</text>
</comment>
<dbReference type="Proteomes" id="UP000811609">
    <property type="component" value="Chromosome 1"/>
</dbReference>
<evidence type="ECO:0000256" key="1">
    <source>
        <dbReference type="SAM" id="MobiDB-lite"/>
    </source>
</evidence>
<accession>A0A8T1RP50</accession>
<dbReference type="PANTHER" id="PTHR36379:SF1">
    <property type="entry name" value="PUTATIVE RECOMBINATION INITIATION DEFECT 1-RELATED"/>
    <property type="match status" value="1"/>
</dbReference>
<evidence type="ECO:0000313" key="3">
    <source>
        <dbReference type="Proteomes" id="UP000811609"/>
    </source>
</evidence>
<reference evidence="2" key="1">
    <citation type="submission" date="2020-12" db="EMBL/GenBank/DDBJ databases">
        <title>WGS assembly of Carya illinoinensis cv. Pawnee.</title>
        <authorList>
            <person name="Platts A."/>
            <person name="Shu S."/>
            <person name="Wright S."/>
            <person name="Barry K."/>
            <person name="Edger P."/>
            <person name="Pires J.C."/>
            <person name="Schmutz J."/>
        </authorList>
    </citation>
    <scope>NUCLEOTIDE SEQUENCE</scope>
    <source>
        <tissue evidence="2">Leaf</tissue>
    </source>
</reference>
<gene>
    <name evidence="2" type="ORF">CIPAW_01G113500</name>
</gene>
<evidence type="ECO:0000313" key="2">
    <source>
        <dbReference type="EMBL" id="KAG6667621.1"/>
    </source>
</evidence>